<evidence type="ECO:0000313" key="3">
    <source>
        <dbReference type="Proteomes" id="UP000674143"/>
    </source>
</evidence>
<reference evidence="3" key="2">
    <citation type="journal article" date="2021" name="Sci. Data">
        <title>Chromosome-scale genome sequencing, assembly and annotation of six genomes from subfamily Leishmaniinae.</title>
        <authorList>
            <person name="Almutairi H."/>
            <person name="Urbaniak M.D."/>
            <person name="Bates M.D."/>
            <person name="Jariyapan N."/>
            <person name="Kwakye-Nuako G."/>
            <person name="Thomaz Soccol V."/>
            <person name="Al-Salem W.S."/>
            <person name="Dillon R.J."/>
            <person name="Bates P.A."/>
            <person name="Gatherer D."/>
        </authorList>
    </citation>
    <scope>NUCLEOTIDE SEQUENCE [LARGE SCALE GENOMIC DNA]</scope>
</reference>
<feature type="region of interest" description="Disordered" evidence="1">
    <location>
        <begin position="105"/>
        <end position="178"/>
    </location>
</feature>
<accession>A0A836GMY9</accession>
<feature type="region of interest" description="Disordered" evidence="1">
    <location>
        <begin position="258"/>
        <end position="319"/>
    </location>
</feature>
<dbReference type="EMBL" id="JAFHLR010000024">
    <property type="protein sequence ID" value="KAG5478081.1"/>
    <property type="molecule type" value="Genomic_DNA"/>
</dbReference>
<dbReference type="AlphaFoldDB" id="A0A836GMY9"/>
<name>A0A836GMY9_9TRYP</name>
<organism evidence="2 3">
    <name type="scientific">Leishmania orientalis</name>
    <dbReference type="NCBI Taxonomy" id="2249476"/>
    <lineage>
        <taxon>Eukaryota</taxon>
        <taxon>Discoba</taxon>
        <taxon>Euglenozoa</taxon>
        <taxon>Kinetoplastea</taxon>
        <taxon>Metakinetoplastina</taxon>
        <taxon>Trypanosomatida</taxon>
        <taxon>Trypanosomatidae</taxon>
        <taxon>Leishmaniinae</taxon>
        <taxon>Leishmania</taxon>
    </lineage>
</organism>
<dbReference type="KEGG" id="loi:92361354"/>
<keyword evidence="3" id="KW-1185">Reference proteome</keyword>
<comment type="caution">
    <text evidence="2">The sequence shown here is derived from an EMBL/GenBank/DDBJ whole genome shotgun (WGS) entry which is preliminary data.</text>
</comment>
<feature type="compositionally biased region" description="Low complexity" evidence="1">
    <location>
        <begin position="127"/>
        <end position="138"/>
    </location>
</feature>
<gene>
    <name evidence="2" type="ORF">LSCM4_05480</name>
</gene>
<dbReference type="RefSeq" id="XP_067062988.1">
    <property type="nucleotide sequence ID" value="XM_067207420.1"/>
</dbReference>
<dbReference type="GeneID" id="92361354"/>
<feature type="region of interest" description="Disordered" evidence="1">
    <location>
        <begin position="1"/>
        <end position="90"/>
    </location>
</feature>
<evidence type="ECO:0000313" key="2">
    <source>
        <dbReference type="EMBL" id="KAG5478081.1"/>
    </source>
</evidence>
<dbReference type="Proteomes" id="UP000674143">
    <property type="component" value="Unassembled WGS sequence"/>
</dbReference>
<evidence type="ECO:0000256" key="1">
    <source>
        <dbReference type="SAM" id="MobiDB-lite"/>
    </source>
</evidence>
<protein>
    <submittedName>
        <fullName evidence="2">Uncharacterized protein</fullName>
    </submittedName>
</protein>
<feature type="compositionally biased region" description="Polar residues" evidence="1">
    <location>
        <begin position="160"/>
        <end position="178"/>
    </location>
</feature>
<sequence>MSGARQLYTVTAHELPLPPKRIPPRQSSLAHLPISRAKVSRQNARANSPARIEKLHGGETSAAPAAVQRTSEVVHRNEAAPPPPKDLKRPVLPYSQYFSKLRSNGLVSLPTSQPPPESEGLELDGRSSLLSPHLSSVSGTNARIPPASECPAEGGYATPPKSNTTAIVPEVGSSSDSSPFLHRGNCFVAATAAKDDNEDESVVLAPTIERFSSMTTAVSATHSAATQSIVWRYSNSKEPGMYYRDLRRQSENTHCNPLKHELQQPRPRGASATEAAAHQEVPASSDAVSSKRRGRLSHDYSASQRSSYRCDRQSVRSAALPSPGAAIDLVLPQPCTQQKMEEPRASQLLLALNNASHVPLAPSNQPMTVVAISTTPQCSTHTARSSEDPLEMNTPIAERARTISRPTPCGASLTFDHAGALGGTELLPGLPRLQGRRNHNDAGRSYRTMTCFIAHQPEGERPGLEEMLANCAGRENELCRALGEAYSIDFEIMKAGCNRGTMMPLLKDHPPIGKSATAS</sequence>
<proteinExistence type="predicted"/>
<reference evidence="3" key="1">
    <citation type="journal article" date="2021" name="Microbiol. Resour. Announc.">
        <title>LGAAP: Leishmaniinae Genome Assembly and Annotation Pipeline.</title>
        <authorList>
            <person name="Almutairi H."/>
            <person name="Urbaniak M.D."/>
            <person name="Bates M.D."/>
            <person name="Jariyapan N."/>
            <person name="Kwakye-Nuako G."/>
            <person name="Thomaz-Soccol V."/>
            <person name="Al-Salem W.S."/>
            <person name="Dillon R.J."/>
            <person name="Bates P.A."/>
            <person name="Gatherer D."/>
        </authorList>
    </citation>
    <scope>NUCLEOTIDE SEQUENCE [LARGE SCALE GENOMIC DNA]</scope>
</reference>